<dbReference type="PANTHER" id="PTHR42059">
    <property type="entry name" value="TNT DOMAIN-CONTAINING PROTEIN"/>
    <property type="match status" value="1"/>
</dbReference>
<keyword evidence="2" id="KW-0732">Signal</keyword>
<evidence type="ECO:0000259" key="3">
    <source>
        <dbReference type="Pfam" id="PF14021"/>
    </source>
</evidence>
<sequence length="218" mass="23848">MYLRRILATSVAIAALLAVAAPAQAAKPEGTPPNECSDTYKDGNPLLGPAELPTRGPVGRELRGYERTGGLTTSQFLSTYYSQYINMGKPGYIFPPLFGYVLRRNGTPIEHVHRLHRGQHVDRYGSEFGSFLAPAGTPFAWRSLTPMSLNNAPDANCNYHDYAVIKPFKVDYGPVAPWFAQPGRGVQYQLDPALVPGAPSTGFNVGWLVAHGYLKRII</sequence>
<proteinExistence type="predicted"/>
<feature type="chain" id="PRO_5045366784" evidence="2">
    <location>
        <begin position="26"/>
        <end position="218"/>
    </location>
</feature>
<organism evidence="4 5">
    <name type="scientific">Streptomyces humicola</name>
    <dbReference type="NCBI Taxonomy" id="2953240"/>
    <lineage>
        <taxon>Bacteria</taxon>
        <taxon>Bacillati</taxon>
        <taxon>Actinomycetota</taxon>
        <taxon>Actinomycetes</taxon>
        <taxon>Kitasatosporales</taxon>
        <taxon>Streptomycetaceae</taxon>
        <taxon>Streptomyces</taxon>
    </lineage>
</organism>
<dbReference type="EMBL" id="JANFNG010000035">
    <property type="protein sequence ID" value="MCQ4084434.1"/>
    <property type="molecule type" value="Genomic_DNA"/>
</dbReference>
<dbReference type="Proteomes" id="UP001057702">
    <property type="component" value="Unassembled WGS sequence"/>
</dbReference>
<dbReference type="InterPro" id="IPR053024">
    <property type="entry name" value="Fungal_surface_NADase"/>
</dbReference>
<dbReference type="PANTHER" id="PTHR42059:SF1">
    <property type="entry name" value="TNT DOMAIN-CONTAINING PROTEIN"/>
    <property type="match status" value="1"/>
</dbReference>
<keyword evidence="5" id="KW-1185">Reference proteome</keyword>
<protein>
    <submittedName>
        <fullName evidence="4">TNT domain-containing protein</fullName>
    </submittedName>
</protein>
<accession>A0ABT1Q3D6</accession>
<evidence type="ECO:0000313" key="5">
    <source>
        <dbReference type="Proteomes" id="UP001057702"/>
    </source>
</evidence>
<evidence type="ECO:0000256" key="1">
    <source>
        <dbReference type="SAM" id="MobiDB-lite"/>
    </source>
</evidence>
<gene>
    <name evidence="4" type="ORF">NGB36_28620</name>
</gene>
<evidence type="ECO:0000313" key="4">
    <source>
        <dbReference type="EMBL" id="MCQ4084434.1"/>
    </source>
</evidence>
<name>A0ABT1Q3D6_9ACTN</name>
<dbReference type="InterPro" id="IPR025331">
    <property type="entry name" value="TNT"/>
</dbReference>
<comment type="caution">
    <text evidence="4">The sequence shown here is derived from an EMBL/GenBank/DDBJ whole genome shotgun (WGS) entry which is preliminary data.</text>
</comment>
<dbReference type="RefSeq" id="WP_255923498.1">
    <property type="nucleotide sequence ID" value="NZ_JANFNG010000035.1"/>
</dbReference>
<feature type="region of interest" description="Disordered" evidence="1">
    <location>
        <begin position="24"/>
        <end position="58"/>
    </location>
</feature>
<feature type="signal peptide" evidence="2">
    <location>
        <begin position="1"/>
        <end position="25"/>
    </location>
</feature>
<evidence type="ECO:0000256" key="2">
    <source>
        <dbReference type="SAM" id="SignalP"/>
    </source>
</evidence>
<dbReference type="Pfam" id="PF14021">
    <property type="entry name" value="TNT"/>
    <property type="match status" value="1"/>
</dbReference>
<feature type="domain" description="TNT" evidence="3">
    <location>
        <begin position="115"/>
        <end position="217"/>
    </location>
</feature>
<reference evidence="4" key="1">
    <citation type="submission" date="2022-06" db="EMBL/GenBank/DDBJ databases">
        <title>Draft genome sequence of Streptomyces sp. RB6PN25 isolated from peat swamp forest in Thailand.</title>
        <authorList>
            <person name="Duangmal K."/>
            <person name="Klaysubun C."/>
        </authorList>
    </citation>
    <scope>NUCLEOTIDE SEQUENCE</scope>
    <source>
        <strain evidence="4">RB6PN25</strain>
    </source>
</reference>